<dbReference type="InterPro" id="IPR017441">
    <property type="entry name" value="Protein_kinase_ATP_BS"/>
</dbReference>
<feature type="repeat" description="WD" evidence="5">
    <location>
        <begin position="576"/>
        <end position="608"/>
    </location>
</feature>
<sequence>MTVMMETSDPLVGGRYRLVKPIGQGGMGRVWRAHDELLNRGVAVKELLLPPGLPDAERTSLVRRVIREAQAAARLRHPGIVSVFDVVQHQGVPVIVMEHLDGRSLGAEIRSLGALAPDRVIAVGLALLDALAEAHAKGVVHRDVKPDNVLLTERGAVLTDFGIARFADASTALTATGVLIGTPAYMAPEQLEGHEATAATDLWSLGATLWHAAEGQPPFSAATLTALYVAILTQPPRPHRSADLLVSVLVSLLEKSPARRATVTLAVESLCILQQTHAAATASAPRPAAVPAPSAAPLLEPPPVLDTHPLTVRETRPAGTRPEVRSGSASASGSATSYDSFRLHLKLTSGGPVYAVAFSPDGGTIAANGGNQLQLWEAASGKALDAPRGHKDLITSVAFSPDGSMIASGGHDFSVRLWNTASGRPAEPAERRGLARLWAARNGPAALAHPYQVMSLAFSPDSALLVTGSNDKKARIWDTASGRIVATLGGHTDHVNAAAFAPDGKSFATSAGKSVCLWDRSGRALGAWELRSNVGPLAFNPASDLLATGCWEDGWLRDIRTGKVTVGFDGYAEAYSLAFSPDGQVLATGCRDGKVRVWEVASGRCLTVLDHDAPPAWGHRPIGFRAGWVRSVAFSPDGRTLAAGGGHSDTVHLWSC</sequence>
<dbReference type="InterPro" id="IPR000719">
    <property type="entry name" value="Prot_kinase_dom"/>
</dbReference>
<dbReference type="Pfam" id="PF00400">
    <property type="entry name" value="WD40"/>
    <property type="match status" value="6"/>
</dbReference>
<dbReference type="PROSITE" id="PS00678">
    <property type="entry name" value="WD_REPEATS_1"/>
    <property type="match status" value="3"/>
</dbReference>
<dbReference type="InterPro" id="IPR001680">
    <property type="entry name" value="WD40_rpt"/>
</dbReference>
<keyword evidence="10" id="KW-1185">Reference proteome</keyword>
<gene>
    <name evidence="9" type="ORF">Sxan_28830</name>
</gene>
<dbReference type="AlphaFoldDB" id="A0A919LII5"/>
<evidence type="ECO:0000256" key="6">
    <source>
        <dbReference type="PROSITE-ProRule" id="PRU10141"/>
    </source>
</evidence>
<dbReference type="PROSITE" id="PS50011">
    <property type="entry name" value="PROTEIN_KINASE_DOM"/>
    <property type="match status" value="1"/>
</dbReference>
<dbReference type="SUPFAM" id="SSF56112">
    <property type="entry name" value="Protein kinase-like (PK-like)"/>
    <property type="match status" value="1"/>
</dbReference>
<keyword evidence="1 5" id="KW-0853">WD repeat</keyword>
<dbReference type="InterPro" id="IPR011009">
    <property type="entry name" value="Kinase-like_dom_sf"/>
</dbReference>
<dbReference type="InterPro" id="IPR036322">
    <property type="entry name" value="WD40_repeat_dom_sf"/>
</dbReference>
<dbReference type="InterPro" id="IPR020472">
    <property type="entry name" value="WD40_PAC1"/>
</dbReference>
<dbReference type="SMART" id="SM00320">
    <property type="entry name" value="WD40"/>
    <property type="match status" value="6"/>
</dbReference>
<protein>
    <recommendedName>
        <fullName evidence="8">Protein kinase domain-containing protein</fullName>
    </recommendedName>
</protein>
<evidence type="ECO:0000313" key="10">
    <source>
        <dbReference type="Proteomes" id="UP000600026"/>
    </source>
</evidence>
<dbReference type="Gene3D" id="1.10.510.10">
    <property type="entry name" value="Transferase(Phosphotransferase) domain 1"/>
    <property type="match status" value="1"/>
</dbReference>
<evidence type="ECO:0000256" key="5">
    <source>
        <dbReference type="PROSITE-ProRule" id="PRU00221"/>
    </source>
</evidence>
<dbReference type="Pfam" id="PF00069">
    <property type="entry name" value="Pkinase"/>
    <property type="match status" value="1"/>
</dbReference>
<dbReference type="InterPro" id="IPR015943">
    <property type="entry name" value="WD40/YVTN_repeat-like_dom_sf"/>
</dbReference>
<dbReference type="Gene3D" id="2.130.10.10">
    <property type="entry name" value="YVTN repeat-like/Quinoprotein amine dehydrogenase"/>
    <property type="match status" value="3"/>
</dbReference>
<evidence type="ECO:0000256" key="7">
    <source>
        <dbReference type="SAM" id="MobiDB-lite"/>
    </source>
</evidence>
<proteinExistence type="predicted"/>
<dbReference type="InterPro" id="IPR008271">
    <property type="entry name" value="Ser/Thr_kinase_AS"/>
</dbReference>
<organism evidence="9 10">
    <name type="scientific">Streptomyces xanthophaeus</name>
    <dbReference type="NCBI Taxonomy" id="67385"/>
    <lineage>
        <taxon>Bacteria</taxon>
        <taxon>Bacillati</taxon>
        <taxon>Actinomycetota</taxon>
        <taxon>Actinomycetes</taxon>
        <taxon>Kitasatosporales</taxon>
        <taxon>Streptomycetaceae</taxon>
        <taxon>Streptomyces</taxon>
    </lineage>
</organism>
<dbReference type="PROSITE" id="PS00108">
    <property type="entry name" value="PROTEIN_KINASE_ST"/>
    <property type="match status" value="1"/>
</dbReference>
<dbReference type="PROSITE" id="PS50082">
    <property type="entry name" value="WD_REPEATS_2"/>
    <property type="match status" value="3"/>
</dbReference>
<evidence type="ECO:0000256" key="2">
    <source>
        <dbReference type="ARBA" id="ARBA00022737"/>
    </source>
</evidence>
<feature type="domain" description="Protein kinase" evidence="8">
    <location>
        <begin position="16"/>
        <end position="280"/>
    </location>
</feature>
<dbReference type="GO" id="GO:0005524">
    <property type="term" value="F:ATP binding"/>
    <property type="evidence" value="ECO:0007669"/>
    <property type="project" value="UniProtKB-UniRule"/>
</dbReference>
<dbReference type="SUPFAM" id="SSF50978">
    <property type="entry name" value="WD40 repeat-like"/>
    <property type="match status" value="1"/>
</dbReference>
<accession>A0A919LII5</accession>
<keyword evidence="2" id="KW-0677">Repeat</keyword>
<dbReference type="Proteomes" id="UP000600026">
    <property type="component" value="Unassembled WGS sequence"/>
</dbReference>
<feature type="binding site" evidence="6">
    <location>
        <position position="45"/>
    </location>
    <ligand>
        <name>ATP</name>
        <dbReference type="ChEBI" id="CHEBI:30616"/>
    </ligand>
</feature>
<name>A0A919LII5_9ACTN</name>
<dbReference type="PANTHER" id="PTHR19879">
    <property type="entry name" value="TRANSCRIPTION INITIATION FACTOR TFIID"/>
    <property type="match status" value="1"/>
</dbReference>
<dbReference type="SMART" id="SM00220">
    <property type="entry name" value="S_TKc"/>
    <property type="match status" value="1"/>
</dbReference>
<keyword evidence="4 6" id="KW-0067">ATP-binding</keyword>
<dbReference type="PROSITE" id="PS00107">
    <property type="entry name" value="PROTEIN_KINASE_ATP"/>
    <property type="match status" value="1"/>
</dbReference>
<feature type="compositionally biased region" description="Low complexity" evidence="7">
    <location>
        <begin position="282"/>
        <end position="298"/>
    </location>
</feature>
<feature type="repeat" description="WD" evidence="5">
    <location>
        <begin position="446"/>
        <end position="487"/>
    </location>
</feature>
<evidence type="ECO:0000256" key="4">
    <source>
        <dbReference type="ARBA" id="ARBA00022840"/>
    </source>
</evidence>
<dbReference type="CDD" id="cd00200">
    <property type="entry name" value="WD40"/>
    <property type="match status" value="1"/>
</dbReference>
<dbReference type="PANTHER" id="PTHR19879:SF9">
    <property type="entry name" value="TRANSCRIPTION INITIATION FACTOR TFIID SUBUNIT 5"/>
    <property type="match status" value="1"/>
</dbReference>
<dbReference type="InterPro" id="IPR019775">
    <property type="entry name" value="WD40_repeat_CS"/>
</dbReference>
<evidence type="ECO:0000259" key="8">
    <source>
        <dbReference type="PROSITE" id="PS50011"/>
    </source>
</evidence>
<dbReference type="GO" id="GO:0004672">
    <property type="term" value="F:protein kinase activity"/>
    <property type="evidence" value="ECO:0007669"/>
    <property type="project" value="InterPro"/>
</dbReference>
<dbReference type="PROSITE" id="PS50294">
    <property type="entry name" value="WD_REPEATS_REGION"/>
    <property type="match status" value="3"/>
</dbReference>
<evidence type="ECO:0000256" key="1">
    <source>
        <dbReference type="ARBA" id="ARBA00022574"/>
    </source>
</evidence>
<keyword evidence="3 6" id="KW-0547">Nucleotide-binding</keyword>
<evidence type="ECO:0000313" key="9">
    <source>
        <dbReference type="EMBL" id="GHI85519.1"/>
    </source>
</evidence>
<dbReference type="PRINTS" id="PR00320">
    <property type="entry name" value="GPROTEINBRPT"/>
</dbReference>
<feature type="repeat" description="WD" evidence="5">
    <location>
        <begin position="387"/>
        <end position="428"/>
    </location>
</feature>
<dbReference type="EMBL" id="BNEE01000006">
    <property type="protein sequence ID" value="GHI85519.1"/>
    <property type="molecule type" value="Genomic_DNA"/>
</dbReference>
<dbReference type="Gene3D" id="3.30.200.20">
    <property type="entry name" value="Phosphorylase Kinase, domain 1"/>
    <property type="match status" value="1"/>
</dbReference>
<reference evidence="9" key="1">
    <citation type="submission" date="2020-09" db="EMBL/GenBank/DDBJ databases">
        <title>Whole genome shotgun sequence of Streptomyces xanthophaeus NBRC 12829.</title>
        <authorList>
            <person name="Komaki H."/>
            <person name="Tamura T."/>
        </authorList>
    </citation>
    <scope>NUCLEOTIDE SEQUENCE</scope>
    <source>
        <strain evidence="9">NBRC 12829</strain>
    </source>
</reference>
<evidence type="ECO:0000256" key="3">
    <source>
        <dbReference type="ARBA" id="ARBA00022741"/>
    </source>
</evidence>
<dbReference type="CDD" id="cd14014">
    <property type="entry name" value="STKc_PknB_like"/>
    <property type="match status" value="1"/>
</dbReference>
<feature type="region of interest" description="Disordered" evidence="7">
    <location>
        <begin position="282"/>
        <end position="335"/>
    </location>
</feature>
<comment type="caution">
    <text evidence="9">The sequence shown here is derived from an EMBL/GenBank/DDBJ whole genome shotgun (WGS) entry which is preliminary data.</text>
</comment>
<feature type="compositionally biased region" description="Low complexity" evidence="7">
    <location>
        <begin position="326"/>
        <end position="335"/>
    </location>
</feature>